<dbReference type="SUPFAM" id="SSF53098">
    <property type="entry name" value="Ribonuclease H-like"/>
    <property type="match status" value="1"/>
</dbReference>
<dbReference type="InterPro" id="IPR043502">
    <property type="entry name" value="DNA/RNA_pol_sf"/>
</dbReference>
<dbReference type="InterPro" id="IPR001098">
    <property type="entry name" value="DNA-dir_DNA_pol_A_palm_dom"/>
</dbReference>
<dbReference type="GO" id="GO:0003887">
    <property type="term" value="F:DNA-directed DNA polymerase activity"/>
    <property type="evidence" value="ECO:0007669"/>
    <property type="project" value="InterPro"/>
</dbReference>
<dbReference type="Gene3D" id="3.30.420.10">
    <property type="entry name" value="Ribonuclease H-like superfamily/Ribonuclease H"/>
    <property type="match status" value="1"/>
</dbReference>
<dbReference type="GO" id="GO:0005524">
    <property type="term" value="F:ATP binding"/>
    <property type="evidence" value="ECO:0007669"/>
    <property type="project" value="InterPro"/>
</dbReference>
<dbReference type="GO" id="GO:0008408">
    <property type="term" value="F:3'-5' exonuclease activity"/>
    <property type="evidence" value="ECO:0007669"/>
    <property type="project" value="InterPro"/>
</dbReference>
<feature type="region of interest" description="Disordered" evidence="1">
    <location>
        <begin position="786"/>
        <end position="822"/>
    </location>
</feature>
<feature type="compositionally biased region" description="Basic and acidic residues" evidence="1">
    <location>
        <begin position="591"/>
        <end position="602"/>
    </location>
</feature>
<feature type="region of interest" description="Disordered" evidence="1">
    <location>
        <begin position="907"/>
        <end position="957"/>
    </location>
</feature>
<dbReference type="GO" id="GO:0043139">
    <property type="term" value="F:5'-3' DNA helicase activity"/>
    <property type="evidence" value="ECO:0007669"/>
    <property type="project" value="InterPro"/>
</dbReference>
<dbReference type="PANTHER" id="PTHR12873">
    <property type="entry name" value="T7-LIKE MITOCHONDRIAL DNA HELICASE"/>
    <property type="match status" value="1"/>
</dbReference>
<dbReference type="InterPro" id="IPR027417">
    <property type="entry name" value="P-loop_NTPase"/>
</dbReference>
<evidence type="ECO:0000256" key="1">
    <source>
        <dbReference type="SAM" id="MobiDB-lite"/>
    </source>
</evidence>
<feature type="region of interest" description="Disordered" evidence="1">
    <location>
        <begin position="252"/>
        <end position="277"/>
    </location>
</feature>
<feature type="region of interest" description="Disordered" evidence="1">
    <location>
        <begin position="591"/>
        <end position="621"/>
    </location>
</feature>
<dbReference type="InterPro" id="IPR007694">
    <property type="entry name" value="DNA_helicase_DnaB-like_C"/>
</dbReference>
<dbReference type="SUPFAM" id="SSF52540">
    <property type="entry name" value="P-loop containing nucleoside triphosphate hydrolases"/>
    <property type="match status" value="1"/>
</dbReference>
<dbReference type="PROSITE" id="PS51199">
    <property type="entry name" value="SF4_HELICASE"/>
    <property type="match status" value="1"/>
</dbReference>
<dbReference type="InterPro" id="IPR002562">
    <property type="entry name" value="3'-5'_exonuclease_dom"/>
</dbReference>
<feature type="compositionally biased region" description="Low complexity" evidence="1">
    <location>
        <begin position="1208"/>
        <end position="1220"/>
    </location>
</feature>
<dbReference type="Pfam" id="PF00476">
    <property type="entry name" value="DNA_pol_A"/>
    <property type="match status" value="2"/>
</dbReference>
<dbReference type="EMBL" id="JROU02001104">
    <property type="protein sequence ID" value="OEH77393.1"/>
    <property type="molecule type" value="Genomic_DNA"/>
</dbReference>
<dbReference type="InterPro" id="IPR002298">
    <property type="entry name" value="DNA_polymerase_A"/>
</dbReference>
<feature type="compositionally biased region" description="Low complexity" evidence="1">
    <location>
        <begin position="918"/>
        <end position="931"/>
    </location>
</feature>
<dbReference type="SUPFAM" id="SSF57783">
    <property type="entry name" value="Zinc beta-ribbon"/>
    <property type="match status" value="1"/>
</dbReference>
<dbReference type="VEuPathDB" id="ToxoDB:LOC34619093"/>
<protein>
    <submittedName>
        <fullName evidence="3">DNA polymerase</fullName>
    </submittedName>
</protein>
<gene>
    <name evidence="3" type="ORF">cyc_02209</name>
</gene>
<dbReference type="FunCoup" id="A0A1D3D1S9">
    <property type="interactions" value="17"/>
</dbReference>
<reference evidence="3 4" key="1">
    <citation type="journal article" date="2016" name="BMC Genomics">
        <title>Comparative genomics reveals Cyclospora cayetanensis possesses coccidia-like metabolism and invasion components but unique surface antigens.</title>
        <authorList>
            <person name="Liu S."/>
            <person name="Wang L."/>
            <person name="Zheng H."/>
            <person name="Xu Z."/>
            <person name="Roellig D.M."/>
            <person name="Li N."/>
            <person name="Frace M.A."/>
            <person name="Tang K."/>
            <person name="Arrowood M.J."/>
            <person name="Moss D.M."/>
            <person name="Zhang L."/>
            <person name="Feng Y."/>
            <person name="Xiao L."/>
        </authorList>
    </citation>
    <scope>NUCLEOTIDE SEQUENCE [LARGE SCALE GENOMIC DNA]</scope>
    <source>
        <strain evidence="3 4">CHN_HEN01</strain>
    </source>
</reference>
<sequence>MRTLQRLRGMSRSSSAADGEEGENTQERQAFPLSEGDDGGDSGKGTSDAARGKSRRSRLSPFLYSSPDLRSYLQRKGLVFSEDAEKFVVTFCPFCPPHKNKRDNLNKLIFFRNSGNFYCHRCGSKGSLFDFKMRTGDLSSSSGGSGAEGMFLPQQRQQQAMMLTLPAPLFDGGQCENTNVPGVHPHREQHQPQLDVYAKNLAAVATVAAAEGGNSGNRANSEDCHRRVLSSEPHCCVTFPWMPAVHCRAPGAGEASSRRGLKGVASGQTKPMPWFDEDSAGREGADLWASKLGISRCHVVRHTDEILEHLRQRLQTPGKALAEDKTEEDEEEEMRIPKDANECLLAGLDLRTLLCSARRVPHQQILTFQDLRSRVMHELVEPAATRGLQSATLPAFTAILGGFRRGELSIWTGGTGAGKTTALSQLSLDFCSQGVPTLWGSFEVNNIRLLRMMMLQFSDGVAGASRKDFSRVADSFAQLPLWLLRFHGSTSVEEVLDAMDYAVYAHDVGHVVIDNLQFMLSGQARQSDIWDLQNSAIASFRRFATQRNVHLSIVVHPRKEDDHVPLGLSSVFGSVKSTQEADNVVILQREASRTSHQSRHEQQLPQGLQQHLQRGGPNRHKQRRMHYALEIRKNRFSGELGSVPYVFDPTSLLMRAVEGARAGESAFGAEDAHEMHRGEAAAAAESAAQEGRRLDFGLRSSARDAVAFKGVHEPKSLMSLFAPRGFPLNSMASAAAPPRSTQRLWLSEERPRAGHPIAAAHSPPPPAPCADLAAAAEGLVPVEATTPSKFEASRGATTHPEPDGDNRLSNRTAAPADAAKKAPKAIELSGELPIAVDLEVAPQSQNQSADPTAAGAVFAGNLSQGLTGAPPHVTLTQKIPLSHYLEQRNSSYAKAARLDLEALRKRSDASAAERGDCPAAAPEESALPPAACTGSPEKPLNSSENAKERTPDAAASPREGALVQVALPELPCLVYDVAKLPPASLEGLLLLLQTPLITKIAMGATAVQQQGESGTSGSASFARRSAEYTLAASEELGGLSPPFFDTLLASRLLEAGQIHSGFSLAQVTERALGVFLDKQMQVSDWKLPELSDEQLLYAARDAAVLLPLHDRLSRRLQQHQLLRVADLEHRTLPAVVSMERTGMALDMTCWNGLAERLRKEQEEAANALLEQLGETAETINLNSQRQILEALRRVGVSHAPSTRQRPPAAKADAGAAAADASTTNPFVLTDTGDNTLSRLSHFPAVAALRNFRRASKAVSAFAERLPRHVNPTTGRIHAQLHQCGAGSGRFSCDSPNLQQIPREAAFRRCFVPAAHRLLLNLPAVPAAGAADEARADDAAQKFSSDEAADAAAALKPPAAPTDAAHQEKWKFLIADFSQIELRIAADIAQDEKMIEAYQKGQDLHRLTASLLLSKPEDKLSKADRQLAKAVNFGLIYGISVPRFREYALSAYGVSLTPAEARAFHANFFKHFRGITRWHQQQKRLMPLETRTRSGRRASFDDFSFTKALNYPVQGTSADITKESLALLLPRLREVEGQLVMCVHDEIIVQVPERHQERGLEILLHTMKEAGSLFLRRVPCEAEGKIGDSWADKP</sequence>
<dbReference type="Pfam" id="PF01612">
    <property type="entry name" value="DNA_pol_A_exo1"/>
    <property type="match status" value="1"/>
</dbReference>
<dbReference type="Pfam" id="PF13481">
    <property type="entry name" value="AAA_25"/>
    <property type="match status" value="1"/>
</dbReference>
<feature type="domain" description="SF4 helicase" evidence="2">
    <location>
        <begin position="382"/>
        <end position="661"/>
    </location>
</feature>
<dbReference type="GO" id="GO:0006261">
    <property type="term" value="P:DNA-templated DNA replication"/>
    <property type="evidence" value="ECO:0007669"/>
    <property type="project" value="InterPro"/>
</dbReference>
<dbReference type="PRINTS" id="PR00868">
    <property type="entry name" value="DNAPOLI"/>
</dbReference>
<dbReference type="Gene3D" id="1.10.150.20">
    <property type="entry name" value="5' to 3' exonuclease, C-terminal subdomain"/>
    <property type="match status" value="1"/>
</dbReference>
<feature type="compositionally biased region" description="Basic and acidic residues" evidence="1">
    <location>
        <begin position="907"/>
        <end position="916"/>
    </location>
</feature>
<dbReference type="VEuPathDB" id="ToxoDB:cyc_02209"/>
<dbReference type="InterPro" id="IPR036397">
    <property type="entry name" value="RNaseH_sf"/>
</dbReference>
<dbReference type="SMART" id="SM00482">
    <property type="entry name" value="POLAc"/>
    <property type="match status" value="1"/>
</dbReference>
<name>A0A1D3D1S9_9EIME</name>
<evidence type="ECO:0000313" key="3">
    <source>
        <dbReference type="EMBL" id="OEH77393.1"/>
    </source>
</evidence>
<dbReference type="SUPFAM" id="SSF56672">
    <property type="entry name" value="DNA/RNA polymerases"/>
    <property type="match status" value="1"/>
</dbReference>
<accession>A0A1D3D1S9</accession>
<dbReference type="CDD" id="cd01122">
    <property type="entry name" value="Twinkle_C"/>
    <property type="match status" value="1"/>
</dbReference>
<keyword evidence="4" id="KW-1185">Reference proteome</keyword>
<evidence type="ECO:0000313" key="4">
    <source>
        <dbReference type="Proteomes" id="UP000095192"/>
    </source>
</evidence>
<dbReference type="InterPro" id="IPR027032">
    <property type="entry name" value="Twinkle-like"/>
</dbReference>
<dbReference type="InParanoid" id="A0A1D3D1S9"/>
<dbReference type="PANTHER" id="PTHR12873:SF0">
    <property type="entry name" value="TWINKLE MTDNA HELICASE"/>
    <property type="match status" value="1"/>
</dbReference>
<organism evidence="3 4">
    <name type="scientific">Cyclospora cayetanensis</name>
    <dbReference type="NCBI Taxonomy" id="88456"/>
    <lineage>
        <taxon>Eukaryota</taxon>
        <taxon>Sar</taxon>
        <taxon>Alveolata</taxon>
        <taxon>Apicomplexa</taxon>
        <taxon>Conoidasida</taxon>
        <taxon>Coccidia</taxon>
        <taxon>Eucoccidiorida</taxon>
        <taxon>Eimeriorina</taxon>
        <taxon>Eimeriidae</taxon>
        <taxon>Cyclospora</taxon>
    </lineage>
</organism>
<dbReference type="Proteomes" id="UP000095192">
    <property type="component" value="Unassembled WGS sequence"/>
</dbReference>
<dbReference type="GO" id="GO:0003697">
    <property type="term" value="F:single-stranded DNA binding"/>
    <property type="evidence" value="ECO:0007669"/>
    <property type="project" value="InterPro"/>
</dbReference>
<dbReference type="Gene3D" id="1.20.1060.10">
    <property type="entry name" value="Taq DNA Polymerase, Chain T, domain 4"/>
    <property type="match status" value="1"/>
</dbReference>
<feature type="region of interest" description="Disordered" evidence="1">
    <location>
        <begin position="1"/>
        <end position="57"/>
    </location>
</feature>
<dbReference type="Gene3D" id="3.30.70.370">
    <property type="match status" value="1"/>
</dbReference>
<comment type="caution">
    <text evidence="3">The sequence shown here is derived from an EMBL/GenBank/DDBJ whole genome shotgun (WGS) entry which is preliminary data.</text>
</comment>
<proteinExistence type="predicted"/>
<feature type="compositionally biased region" description="Low complexity" evidence="1">
    <location>
        <begin position="603"/>
        <end position="616"/>
    </location>
</feature>
<dbReference type="CDD" id="cd08639">
    <property type="entry name" value="DNA_pol_A_Aquificae_like"/>
    <property type="match status" value="1"/>
</dbReference>
<dbReference type="Gene3D" id="3.40.50.300">
    <property type="entry name" value="P-loop containing nucleotide triphosphate hydrolases"/>
    <property type="match status" value="1"/>
</dbReference>
<dbReference type="InterPro" id="IPR012337">
    <property type="entry name" value="RNaseH-like_sf"/>
</dbReference>
<feature type="region of interest" description="Disordered" evidence="1">
    <location>
        <begin position="1197"/>
        <end position="1220"/>
    </location>
</feature>
<evidence type="ECO:0000259" key="2">
    <source>
        <dbReference type="PROSITE" id="PS51199"/>
    </source>
</evidence>